<reference evidence="1 2" key="1">
    <citation type="submission" date="2023-05" db="EMBL/GenBank/DDBJ databases">
        <title>Actinoplanes sp. NEAU-A12 genome sequencing.</title>
        <authorList>
            <person name="Wang Z.-S."/>
        </authorList>
    </citation>
    <scope>NUCLEOTIDE SEQUENCE [LARGE SCALE GENOMIC DNA]</scope>
    <source>
        <strain evidence="1 2">NEAU-A12</strain>
    </source>
</reference>
<evidence type="ECO:0000313" key="2">
    <source>
        <dbReference type="Proteomes" id="UP001241758"/>
    </source>
</evidence>
<keyword evidence="2" id="KW-1185">Reference proteome</keyword>
<name>A0ABT6WTA9_9ACTN</name>
<dbReference type="Proteomes" id="UP001241758">
    <property type="component" value="Unassembled WGS sequence"/>
</dbReference>
<accession>A0ABT6WTA9</accession>
<dbReference type="EMBL" id="JASCTH010000023">
    <property type="protein sequence ID" value="MDI6102987.1"/>
    <property type="molecule type" value="Genomic_DNA"/>
</dbReference>
<gene>
    <name evidence="1" type="ORF">QLQ12_30675</name>
</gene>
<dbReference type="Gene3D" id="2.60.120.620">
    <property type="entry name" value="q2cbj1_9rhob like domain"/>
    <property type="match status" value="1"/>
</dbReference>
<dbReference type="Pfam" id="PF10014">
    <property type="entry name" value="2OG-Fe_Oxy_2"/>
    <property type="match status" value="1"/>
</dbReference>
<dbReference type="GO" id="GO:0051213">
    <property type="term" value="F:dioxygenase activity"/>
    <property type="evidence" value="ECO:0007669"/>
    <property type="project" value="UniProtKB-KW"/>
</dbReference>
<dbReference type="RefSeq" id="WP_282763994.1">
    <property type="nucleotide sequence ID" value="NZ_JASCTH010000023.1"/>
</dbReference>
<protein>
    <submittedName>
        <fullName evidence="1">2OG-Fe dioxygenase family protein</fullName>
    </submittedName>
</protein>
<proteinExistence type="predicted"/>
<keyword evidence="1" id="KW-0560">Oxidoreductase</keyword>
<comment type="caution">
    <text evidence="1">The sequence shown here is derived from an EMBL/GenBank/DDBJ whole genome shotgun (WGS) entry which is preliminary data.</text>
</comment>
<dbReference type="InterPro" id="IPR018724">
    <property type="entry name" value="2OG-Fe_dioxygenase"/>
</dbReference>
<evidence type="ECO:0000313" key="1">
    <source>
        <dbReference type="EMBL" id="MDI6102987.1"/>
    </source>
</evidence>
<sequence length="248" mass="27347">MSVFGLAAEGLIETSLHDHVTQAAEDGFTVLRRAQTQQLTSLEDLEGFQQFWDDLRLDEELADGGKYRYRRYGRLHVRVEPSGPRFAVLPHTTFRQDVIPLWQGKDRSFAPASAEALLHPGMRALVGLDAQLATALSGRTDWEVGVHLVRIVAPYGAAGKPTPEGRHRDGHLFVGMHLLRRDACEGGESTVFPDHGAPVRSTLVDPLDSMFVDDHRVMHEVSPIRATAGDGVRDMLLVDLNPFDPGVA</sequence>
<keyword evidence="1" id="KW-0223">Dioxygenase</keyword>
<organism evidence="1 2">
    <name type="scientific">Actinoplanes sandaracinus</name>
    <dbReference type="NCBI Taxonomy" id="3045177"/>
    <lineage>
        <taxon>Bacteria</taxon>
        <taxon>Bacillati</taxon>
        <taxon>Actinomycetota</taxon>
        <taxon>Actinomycetes</taxon>
        <taxon>Micromonosporales</taxon>
        <taxon>Micromonosporaceae</taxon>
        <taxon>Actinoplanes</taxon>
    </lineage>
</organism>